<evidence type="ECO:0000256" key="1">
    <source>
        <dbReference type="ARBA" id="ARBA00001966"/>
    </source>
</evidence>
<dbReference type="Pfam" id="PF06733">
    <property type="entry name" value="DEAD_2"/>
    <property type="match status" value="1"/>
</dbReference>
<keyword evidence="7" id="KW-0347">Helicase</keyword>
<comment type="subcellular location">
    <subcellularLocation>
        <location evidence="2">Nucleus</location>
    </subcellularLocation>
</comment>
<dbReference type="InterPro" id="IPR010614">
    <property type="entry name" value="RAD3-like_helicase_DEAD"/>
</dbReference>
<dbReference type="GO" id="GO:0006139">
    <property type="term" value="P:nucleobase-containing compound metabolic process"/>
    <property type="evidence" value="ECO:0007669"/>
    <property type="project" value="InterPro"/>
</dbReference>
<reference evidence="17" key="2">
    <citation type="submission" date="2020-10" db="UniProtKB">
        <authorList>
            <consortium name="WormBaseParasite"/>
        </authorList>
    </citation>
    <scope>IDENTIFICATION</scope>
</reference>
<feature type="region of interest" description="Disordered" evidence="14">
    <location>
        <begin position="455"/>
        <end position="478"/>
    </location>
</feature>
<dbReference type="InterPro" id="IPR045028">
    <property type="entry name" value="DinG/Rad3-like"/>
</dbReference>
<dbReference type="GO" id="GO:0034085">
    <property type="term" value="P:establishment of sister chromatid cohesion"/>
    <property type="evidence" value="ECO:0007669"/>
    <property type="project" value="TreeGrafter"/>
</dbReference>
<evidence type="ECO:0000256" key="9">
    <source>
        <dbReference type="ARBA" id="ARBA00023004"/>
    </source>
</evidence>
<evidence type="ECO:0000256" key="10">
    <source>
        <dbReference type="ARBA" id="ARBA00023014"/>
    </source>
</evidence>
<evidence type="ECO:0000313" key="16">
    <source>
        <dbReference type="Proteomes" id="UP000492821"/>
    </source>
</evidence>
<dbReference type="InterPro" id="IPR014013">
    <property type="entry name" value="Helic_SF1/SF2_ATP-bd_DinG/Rad3"/>
</dbReference>
<comment type="similarity">
    <text evidence="3">Belongs to the DEAD box helicase family. DEAH subfamily. DDX11/CHL1 sub-subfamily.</text>
</comment>
<evidence type="ECO:0000256" key="4">
    <source>
        <dbReference type="ARBA" id="ARBA00022723"/>
    </source>
</evidence>
<dbReference type="PANTHER" id="PTHR11472:SF41">
    <property type="entry name" value="ATP-DEPENDENT DNA HELICASE DDX11-RELATED"/>
    <property type="match status" value="1"/>
</dbReference>
<comment type="cofactor">
    <cofactor evidence="1">
        <name>[4Fe-4S] cluster</name>
        <dbReference type="ChEBI" id="CHEBI:49883"/>
    </cofactor>
</comment>
<dbReference type="WBParaSite" id="Pan_g17210.t1">
    <property type="protein sequence ID" value="Pan_g17210.t1"/>
    <property type="gene ID" value="Pan_g17210"/>
</dbReference>
<evidence type="ECO:0000256" key="7">
    <source>
        <dbReference type="ARBA" id="ARBA00022806"/>
    </source>
</evidence>
<evidence type="ECO:0000256" key="2">
    <source>
        <dbReference type="ARBA" id="ARBA00004123"/>
    </source>
</evidence>
<evidence type="ECO:0000256" key="5">
    <source>
        <dbReference type="ARBA" id="ARBA00022741"/>
    </source>
</evidence>
<dbReference type="GO" id="GO:0003677">
    <property type="term" value="F:DNA binding"/>
    <property type="evidence" value="ECO:0007669"/>
    <property type="project" value="InterPro"/>
</dbReference>
<dbReference type="GO" id="GO:0005634">
    <property type="term" value="C:nucleus"/>
    <property type="evidence" value="ECO:0007669"/>
    <property type="project" value="UniProtKB-SubCell"/>
</dbReference>
<feature type="domain" description="Helicase ATP-binding" evidence="15">
    <location>
        <begin position="21"/>
        <end position="370"/>
    </location>
</feature>
<dbReference type="Gene3D" id="3.40.50.300">
    <property type="entry name" value="P-loop containing nucleotide triphosphate hydrolases"/>
    <property type="match status" value="2"/>
</dbReference>
<evidence type="ECO:0000256" key="12">
    <source>
        <dbReference type="ARBA" id="ARBA00023242"/>
    </source>
</evidence>
<evidence type="ECO:0000256" key="11">
    <source>
        <dbReference type="ARBA" id="ARBA00023235"/>
    </source>
</evidence>
<dbReference type="InterPro" id="IPR013020">
    <property type="entry name" value="Rad3/Chl1-like"/>
</dbReference>
<keyword evidence="16" id="KW-1185">Reference proteome</keyword>
<dbReference type="SUPFAM" id="SSF52540">
    <property type="entry name" value="P-loop containing nucleoside triphosphate hydrolases"/>
    <property type="match status" value="1"/>
</dbReference>
<keyword evidence="11" id="KW-0413">Isomerase</keyword>
<keyword evidence="8" id="KW-0067">ATP-binding</keyword>
<feature type="coiled-coil region" evidence="13">
    <location>
        <begin position="75"/>
        <end position="148"/>
    </location>
</feature>
<dbReference type="InterPro" id="IPR006554">
    <property type="entry name" value="Helicase-like_DEXD_c2"/>
</dbReference>
<accession>A0A7E4V6S2</accession>
<dbReference type="InterPro" id="IPR027417">
    <property type="entry name" value="P-loop_NTPase"/>
</dbReference>
<dbReference type="GO" id="GO:0051536">
    <property type="term" value="F:iron-sulfur cluster binding"/>
    <property type="evidence" value="ECO:0007669"/>
    <property type="project" value="UniProtKB-KW"/>
</dbReference>
<protein>
    <submittedName>
        <fullName evidence="17">Helicase ATP-binding domain-containing protein</fullName>
    </submittedName>
</protein>
<proteinExistence type="inferred from homology"/>
<keyword evidence="5" id="KW-0547">Nucleotide-binding</keyword>
<evidence type="ECO:0000256" key="6">
    <source>
        <dbReference type="ARBA" id="ARBA00022801"/>
    </source>
</evidence>
<evidence type="ECO:0000256" key="14">
    <source>
        <dbReference type="SAM" id="MobiDB-lite"/>
    </source>
</evidence>
<reference evidence="16" key="1">
    <citation type="journal article" date="2013" name="Genetics">
        <title>The draft genome and transcriptome of Panagrellus redivivus are shaped by the harsh demands of a free-living lifestyle.</title>
        <authorList>
            <person name="Srinivasan J."/>
            <person name="Dillman A.R."/>
            <person name="Macchietto M.G."/>
            <person name="Heikkinen L."/>
            <person name="Lakso M."/>
            <person name="Fracchia K.M."/>
            <person name="Antoshechkin I."/>
            <person name="Mortazavi A."/>
            <person name="Wong G."/>
            <person name="Sternberg P.W."/>
        </authorList>
    </citation>
    <scope>NUCLEOTIDE SEQUENCE [LARGE SCALE GENOMIC DNA]</scope>
    <source>
        <strain evidence="16">MT8872</strain>
    </source>
</reference>
<keyword evidence="6" id="KW-0378">Hydrolase</keyword>
<evidence type="ECO:0000256" key="8">
    <source>
        <dbReference type="ARBA" id="ARBA00022840"/>
    </source>
</evidence>
<evidence type="ECO:0000259" key="15">
    <source>
        <dbReference type="PROSITE" id="PS51193"/>
    </source>
</evidence>
<dbReference type="SMART" id="SM00491">
    <property type="entry name" value="HELICc2"/>
    <property type="match status" value="1"/>
</dbReference>
<evidence type="ECO:0000256" key="13">
    <source>
        <dbReference type="SAM" id="Coils"/>
    </source>
</evidence>
<keyword evidence="4" id="KW-0479">Metal-binding</keyword>
<evidence type="ECO:0000313" key="17">
    <source>
        <dbReference type="WBParaSite" id="Pan_g17210.t1"/>
    </source>
</evidence>
<dbReference type="SMART" id="SM00488">
    <property type="entry name" value="DEXDc2"/>
    <property type="match status" value="1"/>
</dbReference>
<dbReference type="AlphaFoldDB" id="A0A7E4V6S2"/>
<keyword evidence="12" id="KW-0539">Nucleus</keyword>
<dbReference type="Proteomes" id="UP000492821">
    <property type="component" value="Unassembled WGS sequence"/>
</dbReference>
<dbReference type="PANTHER" id="PTHR11472">
    <property type="entry name" value="DNA REPAIR DEAD HELICASE RAD3/XP-D SUBFAMILY MEMBER"/>
    <property type="match status" value="1"/>
</dbReference>
<name>A0A7E4V6S2_PANRE</name>
<dbReference type="Pfam" id="PF13307">
    <property type="entry name" value="Helicase_C_2"/>
    <property type="match status" value="1"/>
</dbReference>
<keyword evidence="9" id="KW-0408">Iron</keyword>
<keyword evidence="10" id="KW-0411">Iron-sulfur</keyword>
<dbReference type="InterPro" id="IPR006555">
    <property type="entry name" value="ATP-dep_Helicase_C"/>
</dbReference>
<dbReference type="NCBIfam" id="TIGR00604">
    <property type="entry name" value="rad3"/>
    <property type="match status" value="1"/>
</dbReference>
<dbReference type="GO" id="GO:0003678">
    <property type="term" value="F:DNA helicase activity"/>
    <property type="evidence" value="ECO:0007669"/>
    <property type="project" value="InterPro"/>
</dbReference>
<keyword evidence="13" id="KW-0175">Coiled coil</keyword>
<dbReference type="GO" id="GO:0005524">
    <property type="term" value="F:ATP binding"/>
    <property type="evidence" value="ECO:0007669"/>
    <property type="project" value="UniProtKB-KW"/>
</dbReference>
<dbReference type="GO" id="GO:0046872">
    <property type="term" value="F:metal ion binding"/>
    <property type="evidence" value="ECO:0007669"/>
    <property type="project" value="UniProtKB-KW"/>
</dbReference>
<evidence type="ECO:0000256" key="3">
    <source>
        <dbReference type="ARBA" id="ARBA00008435"/>
    </source>
</evidence>
<dbReference type="GO" id="GO:0016818">
    <property type="term" value="F:hydrolase activity, acting on acid anhydrides, in phosphorus-containing anhydrides"/>
    <property type="evidence" value="ECO:0007669"/>
    <property type="project" value="InterPro"/>
</dbReference>
<sequence length="820" mass="92431">MGDVKKLPNNKENNQVVVHDGPRNFNFPYQPYSLQTQLMTDMYHIFAQRQVGILESPTGTGKTLSSLCAVLTFIRDEHQTKRNNIDKKRKRVEELRKTDDNETFEESLEKLKEKDRCQKEADEMDDKMKRVEQRVEAAKRRMKDYKKVDGKDLSDMEDGFENNEKEPPELLKVVYATRTHSQIDQLTKELDRTSFKPRVVALGSRAKLCPNNSVNTLPNAVAAEKCKDLREKRKCPYYGTTKVRRMADNILSGSTRNADAVMKESNCSQACGYYGSREAAPYCELIFVPYATLFEAEMRNQVGLTIDSDTIVIVDEAHNLYATLTEMSSALVTLSELQTGASILDAFLQAEGDRVTSAERKNLKQFSICCSKTAMNLGSLVFVNEKKRNFKSYSFLQKVFEGSQMQYITAVESAKKGTLLSRIRSFTKRQQAAEMRELAAADKKHLSGVQKLLQNRKRKHESVVADPGPSTPPPETPEEVAKFPLFKLAEFFSALGSALDNFEVVVNIEDAEAVVKTERSIHLLCLNGGEKFKSIVTKAKSTILIGGTMQPSDMVMNLLTKDCGIEKENIVERSYGHIIDNKNLKIVTIKSDNHGPLTLNHAALKNKQTHHRILASMTPFINDTPNGMAVFFPSRSFLESFLKEVSQSKPPGFTELTRRGYITETMYPDAFDRYVKQANNRRATFFAVIGGKFSEGVNFNDSVARCVVIVGLPYPNTFSDEFKAKADFLKKHFNDESIAAKLPLNICMTAVNQTIGRVVRHKEDYGVVVLMDARYGKARHTNALSGWMHKCLSNTENKVDARRTVEGFKGMYLTSNAMKS</sequence>
<organism evidence="16 17">
    <name type="scientific">Panagrellus redivivus</name>
    <name type="common">Microworm</name>
    <dbReference type="NCBI Taxonomy" id="6233"/>
    <lineage>
        <taxon>Eukaryota</taxon>
        <taxon>Metazoa</taxon>
        <taxon>Ecdysozoa</taxon>
        <taxon>Nematoda</taxon>
        <taxon>Chromadorea</taxon>
        <taxon>Rhabditida</taxon>
        <taxon>Tylenchina</taxon>
        <taxon>Panagrolaimomorpha</taxon>
        <taxon>Panagrolaimoidea</taxon>
        <taxon>Panagrolaimidae</taxon>
        <taxon>Panagrellus</taxon>
    </lineage>
</organism>
<dbReference type="PROSITE" id="PS51193">
    <property type="entry name" value="HELICASE_ATP_BIND_2"/>
    <property type="match status" value="1"/>
</dbReference>